<dbReference type="SMART" id="SM00167">
    <property type="entry name" value="VPS9"/>
    <property type="match status" value="1"/>
</dbReference>
<dbReference type="InterPro" id="IPR026590">
    <property type="entry name" value="Ssirtuin_cat_dom"/>
</dbReference>
<dbReference type="PANTHER" id="PTHR23101:SF72">
    <property type="entry name" value="RAS AND RAB INTERACTOR-LIKE PROTEIN"/>
    <property type="match status" value="1"/>
</dbReference>
<proteinExistence type="predicted"/>
<evidence type="ECO:0000313" key="7">
    <source>
        <dbReference type="Proteomes" id="UP001205998"/>
    </source>
</evidence>
<feature type="compositionally biased region" description="Basic and acidic residues" evidence="3">
    <location>
        <begin position="124"/>
        <end position="137"/>
    </location>
</feature>
<feature type="region of interest" description="Disordered" evidence="3">
    <location>
        <begin position="109"/>
        <end position="152"/>
    </location>
</feature>
<keyword evidence="1" id="KW-0520">NAD</keyword>
<dbReference type="Pfam" id="PF23268">
    <property type="entry name" value="RIN1"/>
    <property type="match status" value="1"/>
</dbReference>
<feature type="domain" description="VPS9" evidence="5">
    <location>
        <begin position="567"/>
        <end position="710"/>
    </location>
</feature>
<dbReference type="InterPro" id="IPR003123">
    <property type="entry name" value="VPS9"/>
</dbReference>
<evidence type="ECO:0000256" key="1">
    <source>
        <dbReference type="ARBA" id="ARBA00023027"/>
    </source>
</evidence>
<feature type="region of interest" description="Disordered" evidence="3">
    <location>
        <begin position="351"/>
        <end position="386"/>
    </location>
</feature>
<evidence type="ECO:0000313" key="6">
    <source>
        <dbReference type="EMBL" id="KAI5626364.1"/>
    </source>
</evidence>
<evidence type="ECO:0000256" key="3">
    <source>
        <dbReference type="SAM" id="MobiDB-lite"/>
    </source>
</evidence>
<feature type="domain" description="Deacetylase sirtuin-type" evidence="4">
    <location>
        <begin position="1"/>
        <end position="91"/>
    </location>
</feature>
<sequence>MKKDFPQCDLLIIMGTSLQVQPFASLVSRVPNSCPRLLINMEKAGQSDFAMGLLGFGGGMDFDSDKAYRDVAHLSTCDDGCLALAELLGWKAELEELVKREHALIDSKDAKKKGEQTTQSSAAPEKDVNNAETEKTKTSLSGKLTNGDSVTQRNPVALLQGLRLCQEAWNPGSPWDRQGAHAALWGRQPGSFLVVSDSSSQNNILCVSIDDQSKKVQDFPIIHTGSEVWLCPTAEPLPETMSPGTPDTPDTVMCTIQLTAANGALCFINPLYLQEHGDDWLTHTSVSTTFTSRSFNPKRDRRLSMARAWPGAGLKKRAESLEDSSASYESSAGSPVENPVSPVIPSGVVLRRASSTSTTDPLKRVSADSISPIPQSPHRVSWVEDKPWNPPAPSSLLHPPCLELDSLSMSSIEEETDVEQSASPSLVQNSPRLPLADKVKNRLSAVSQALGGLMNPQRRLSKRVQEMSERKGSAFAEALRGFVEQTLKMKATCVVTSTEILQEVRSSLTALREMLYDSSEIQSITDSLGDVPDFELDTIMEQVLHKVALKPVSTHLYESIKTARQQNGSLQQLQANQNTLKDKSLEELEGTAGAGVPDAAMLEKIQQRWATMHQQYSPQKKVDLLLKVCKNIYHSMTVNAKPGVVFGADDFLPCLTWVLLRSNVVTLQIDTDYMMELLDPSQLQGEGGYYLTSLYASLFYISSFRSRLATRQLSVEAQKSLSQWHRRRTLHCNQSRRSRNRRTIRRHRSGEKVNEDSEEVIASTSEEKEGQWTLDANDVTKRLQSLTESSGDEKEEKQNGRSVDLQ</sequence>
<dbReference type="AlphaFoldDB" id="A0AAD5B3B2"/>
<gene>
    <name evidence="6" type="ORF">C0J50_14015</name>
</gene>
<dbReference type="Proteomes" id="UP001205998">
    <property type="component" value="Unassembled WGS sequence"/>
</dbReference>
<protein>
    <submittedName>
        <fullName evidence="6">Ras and Rab interactor 2</fullName>
    </submittedName>
</protein>
<comment type="caution">
    <text evidence="6">The sequence shown here is derived from an EMBL/GenBank/DDBJ whole genome shotgun (WGS) entry which is preliminary data.</text>
</comment>
<accession>A0AAD5B3B2</accession>
<evidence type="ECO:0000259" key="5">
    <source>
        <dbReference type="PROSITE" id="PS51205"/>
    </source>
</evidence>
<evidence type="ECO:0000259" key="4">
    <source>
        <dbReference type="PROSITE" id="PS50305"/>
    </source>
</evidence>
<dbReference type="SUPFAM" id="SSF109993">
    <property type="entry name" value="VPS9 domain"/>
    <property type="match status" value="1"/>
</dbReference>
<dbReference type="GO" id="GO:0016192">
    <property type="term" value="P:vesicle-mediated transport"/>
    <property type="evidence" value="ECO:0007669"/>
    <property type="project" value="InterPro"/>
</dbReference>
<dbReference type="PROSITE" id="PS50305">
    <property type="entry name" value="SIRTUIN"/>
    <property type="match status" value="1"/>
</dbReference>
<dbReference type="EMBL" id="MU551532">
    <property type="protein sequence ID" value="KAI5626364.1"/>
    <property type="molecule type" value="Genomic_DNA"/>
</dbReference>
<feature type="region of interest" description="Disordered" evidence="3">
    <location>
        <begin position="735"/>
        <end position="806"/>
    </location>
</feature>
<organism evidence="6 7">
    <name type="scientific">Silurus asotus</name>
    <name type="common">Amur catfish</name>
    <name type="synonym">Parasilurus asotus</name>
    <dbReference type="NCBI Taxonomy" id="30991"/>
    <lineage>
        <taxon>Eukaryota</taxon>
        <taxon>Metazoa</taxon>
        <taxon>Chordata</taxon>
        <taxon>Craniata</taxon>
        <taxon>Vertebrata</taxon>
        <taxon>Euteleostomi</taxon>
        <taxon>Actinopterygii</taxon>
        <taxon>Neopterygii</taxon>
        <taxon>Teleostei</taxon>
        <taxon>Ostariophysi</taxon>
        <taxon>Siluriformes</taxon>
        <taxon>Siluridae</taxon>
        <taxon>Silurus</taxon>
    </lineage>
</organism>
<dbReference type="GO" id="GO:0005085">
    <property type="term" value="F:guanyl-nucleotide exchange factor activity"/>
    <property type="evidence" value="ECO:0007669"/>
    <property type="project" value="InterPro"/>
</dbReference>
<name>A0AAD5B3B2_SILAS</name>
<dbReference type="SUPFAM" id="SSF52467">
    <property type="entry name" value="DHS-like NAD/FAD-binding domain"/>
    <property type="match status" value="1"/>
</dbReference>
<keyword evidence="7" id="KW-1185">Reference proteome</keyword>
<dbReference type="GO" id="GO:0005829">
    <property type="term" value="C:cytosol"/>
    <property type="evidence" value="ECO:0007669"/>
    <property type="project" value="TreeGrafter"/>
</dbReference>
<dbReference type="GO" id="GO:0030139">
    <property type="term" value="C:endocytic vesicle"/>
    <property type="evidence" value="ECO:0007669"/>
    <property type="project" value="TreeGrafter"/>
</dbReference>
<comment type="caution">
    <text evidence="2">Lacks conserved residue(s) required for the propagation of feature annotation.</text>
</comment>
<feature type="compositionally biased region" description="Polar residues" evidence="3">
    <location>
        <begin position="138"/>
        <end position="152"/>
    </location>
</feature>
<dbReference type="Gene3D" id="1.20.1050.80">
    <property type="entry name" value="VPS9 domain"/>
    <property type="match status" value="1"/>
</dbReference>
<dbReference type="Pfam" id="PF02204">
    <property type="entry name" value="VPS9"/>
    <property type="match status" value="1"/>
</dbReference>
<dbReference type="CDD" id="cd00173">
    <property type="entry name" value="SH2"/>
    <property type="match status" value="1"/>
</dbReference>
<feature type="compositionally biased region" description="Basic residues" evidence="3">
    <location>
        <begin position="735"/>
        <end position="749"/>
    </location>
</feature>
<dbReference type="InterPro" id="IPR037191">
    <property type="entry name" value="VPS9_dom_sf"/>
</dbReference>
<dbReference type="Gene3D" id="3.40.50.1220">
    <property type="entry name" value="TPP-binding domain"/>
    <property type="match status" value="1"/>
</dbReference>
<dbReference type="GO" id="GO:0031267">
    <property type="term" value="F:small GTPase binding"/>
    <property type="evidence" value="ECO:0007669"/>
    <property type="project" value="TreeGrafter"/>
</dbReference>
<dbReference type="InterPro" id="IPR045046">
    <property type="entry name" value="Vps9-like"/>
</dbReference>
<dbReference type="PROSITE" id="PS51205">
    <property type="entry name" value="VPS9"/>
    <property type="match status" value="1"/>
</dbReference>
<evidence type="ECO:0000256" key="2">
    <source>
        <dbReference type="PROSITE-ProRule" id="PRU00236"/>
    </source>
</evidence>
<dbReference type="InterPro" id="IPR029035">
    <property type="entry name" value="DHS-like_NAD/FAD-binding_dom"/>
</dbReference>
<dbReference type="PANTHER" id="PTHR23101">
    <property type="entry name" value="RAB GDP/GTP EXCHANGE FACTOR"/>
    <property type="match status" value="1"/>
</dbReference>
<reference evidence="6" key="1">
    <citation type="submission" date="2018-07" db="EMBL/GenBank/DDBJ databases">
        <title>Comparative genomics of catfishes provides insights into carnivory and benthic adaptation.</title>
        <authorList>
            <person name="Zhang Y."/>
            <person name="Wang D."/>
            <person name="Peng Z."/>
            <person name="Zheng S."/>
            <person name="Shao F."/>
            <person name="Tao W."/>
        </authorList>
    </citation>
    <scope>NUCLEOTIDE SEQUENCE</scope>
    <source>
        <strain evidence="6">Chongqing</strain>
    </source>
</reference>